<evidence type="ECO:0000313" key="3">
    <source>
        <dbReference type="Proteomes" id="UP001217963"/>
    </source>
</evidence>
<keyword evidence="1" id="KW-1133">Transmembrane helix</keyword>
<feature type="transmembrane region" description="Helical" evidence="1">
    <location>
        <begin position="34"/>
        <end position="52"/>
    </location>
</feature>
<keyword evidence="1" id="KW-0472">Membrane</keyword>
<feature type="transmembrane region" description="Helical" evidence="1">
    <location>
        <begin position="7"/>
        <end position="28"/>
    </location>
</feature>
<sequence length="301" mass="34269">MWSKKKLEAFVILNIIASVVLSVLKVVVLANYRAGGLLMLISSFVKMMISYINVQSFDFKMKYVFIIASLSFAGGCLGMVSYYYKASSTSYVISSDLQYLFTALIATTWNGSRYSSIQCIGMLMILGGFFLEISSNERLCIPFHMLIGTLSGMFNAISLAIFEFRIKQALVDFRRFWRYMTTYTLFLTLFSLPYAATEAFYKRLNYAKLISSPIIYTVFLIEIATTYLLSEVSLFLDTVERSTLLNVVTGISAIVSDVYLCREIDVQRFLAFSFTVIGVQVFNFFWKEVVHPFDQACTTQK</sequence>
<keyword evidence="3" id="KW-1185">Reference proteome</keyword>
<keyword evidence="1" id="KW-0812">Transmembrane</keyword>
<dbReference type="SUPFAM" id="SSF103481">
    <property type="entry name" value="Multidrug resistance efflux transporter EmrE"/>
    <property type="match status" value="1"/>
</dbReference>
<feature type="transmembrane region" description="Helical" evidence="1">
    <location>
        <begin position="214"/>
        <end position="236"/>
    </location>
</feature>
<organism evidence="2 3">
    <name type="scientific">Encephalitozoon hellem</name>
    <name type="common">Microsporidian parasite</name>
    <dbReference type="NCBI Taxonomy" id="27973"/>
    <lineage>
        <taxon>Eukaryota</taxon>
        <taxon>Fungi</taxon>
        <taxon>Fungi incertae sedis</taxon>
        <taxon>Microsporidia</taxon>
        <taxon>Unikaryonidae</taxon>
        <taxon>Encephalitozoon</taxon>
    </lineage>
</organism>
<accession>A0ABY8CLC3</accession>
<protein>
    <submittedName>
        <fullName evidence="2">Hexose phosphate translocator</fullName>
    </submittedName>
</protein>
<feature type="transmembrane region" description="Helical" evidence="1">
    <location>
        <begin position="114"/>
        <end position="131"/>
    </location>
</feature>
<dbReference type="Proteomes" id="UP001217963">
    <property type="component" value="Chromosome VIII"/>
</dbReference>
<feature type="transmembrane region" description="Helical" evidence="1">
    <location>
        <begin position="266"/>
        <end position="286"/>
    </location>
</feature>
<feature type="transmembrane region" description="Helical" evidence="1">
    <location>
        <begin position="176"/>
        <end position="194"/>
    </location>
</feature>
<gene>
    <name evidence="2" type="ORF">PFJ87_08g00750</name>
</gene>
<dbReference type="InterPro" id="IPR037185">
    <property type="entry name" value="EmrE-like"/>
</dbReference>
<feature type="transmembrane region" description="Helical" evidence="1">
    <location>
        <begin position="143"/>
        <end position="164"/>
    </location>
</feature>
<dbReference type="EMBL" id="CP119069">
    <property type="protein sequence ID" value="WEL39216.1"/>
    <property type="molecule type" value="Genomic_DNA"/>
</dbReference>
<evidence type="ECO:0000256" key="1">
    <source>
        <dbReference type="SAM" id="Phobius"/>
    </source>
</evidence>
<evidence type="ECO:0000313" key="2">
    <source>
        <dbReference type="EMBL" id="WEL39216.1"/>
    </source>
</evidence>
<reference evidence="2 3" key="1">
    <citation type="submission" date="2023-02" db="EMBL/GenBank/DDBJ databases">
        <title>Encephalitozoon hellem ATCC 50451 complete genome.</title>
        <authorList>
            <person name="Mascarenhas dos Santos A.C."/>
            <person name="Julian A.T."/>
            <person name="Pombert J.-F."/>
        </authorList>
    </citation>
    <scope>NUCLEOTIDE SEQUENCE [LARGE SCALE GENOMIC DNA]</scope>
    <source>
        <strain evidence="2 3">ATCC 50451</strain>
    </source>
</reference>
<proteinExistence type="predicted"/>
<name>A0ABY8CLC3_ENCHE</name>
<feature type="transmembrane region" description="Helical" evidence="1">
    <location>
        <begin position="243"/>
        <end position="260"/>
    </location>
</feature>
<feature type="transmembrane region" description="Helical" evidence="1">
    <location>
        <begin position="64"/>
        <end position="84"/>
    </location>
</feature>